<protein>
    <submittedName>
        <fullName evidence="4">Acyl carrier protein</fullName>
    </submittedName>
</protein>
<dbReference type="Proteomes" id="UP001220022">
    <property type="component" value="Unassembled WGS sequence"/>
</dbReference>
<keyword evidence="2" id="KW-0597">Phosphoprotein</keyword>
<dbReference type="EMBL" id="JARHTQ010000002">
    <property type="protein sequence ID" value="MDF2254909.1"/>
    <property type="molecule type" value="Genomic_DNA"/>
</dbReference>
<keyword evidence="5" id="KW-1185">Reference proteome</keyword>
<accession>A0ABT5YTM5</accession>
<keyword evidence="1" id="KW-0596">Phosphopantetheine</keyword>
<dbReference type="SUPFAM" id="SSF47336">
    <property type="entry name" value="ACP-like"/>
    <property type="match status" value="1"/>
</dbReference>
<proteinExistence type="predicted"/>
<evidence type="ECO:0000313" key="4">
    <source>
        <dbReference type="EMBL" id="MDF2254909.1"/>
    </source>
</evidence>
<evidence type="ECO:0000259" key="3">
    <source>
        <dbReference type="PROSITE" id="PS50075"/>
    </source>
</evidence>
<dbReference type="PROSITE" id="PS50075">
    <property type="entry name" value="CARRIER"/>
    <property type="match status" value="1"/>
</dbReference>
<dbReference type="Gene3D" id="1.10.1200.10">
    <property type="entry name" value="ACP-like"/>
    <property type="match status" value="1"/>
</dbReference>
<dbReference type="InterPro" id="IPR006162">
    <property type="entry name" value="Ppantetheine_attach_site"/>
</dbReference>
<evidence type="ECO:0000256" key="1">
    <source>
        <dbReference type="ARBA" id="ARBA00022450"/>
    </source>
</evidence>
<dbReference type="Pfam" id="PF00550">
    <property type="entry name" value="PP-binding"/>
    <property type="match status" value="1"/>
</dbReference>
<organism evidence="4 5">
    <name type="scientific">Streptantibioticus ferralitis</name>
    <dbReference type="NCBI Taxonomy" id="236510"/>
    <lineage>
        <taxon>Bacteria</taxon>
        <taxon>Bacillati</taxon>
        <taxon>Actinomycetota</taxon>
        <taxon>Actinomycetes</taxon>
        <taxon>Kitasatosporales</taxon>
        <taxon>Streptomycetaceae</taxon>
        <taxon>Streptantibioticus</taxon>
    </lineage>
</organism>
<dbReference type="PROSITE" id="PS00012">
    <property type="entry name" value="PHOSPHOPANTETHEINE"/>
    <property type="match status" value="1"/>
</dbReference>
<feature type="domain" description="Carrier" evidence="3">
    <location>
        <begin position="4"/>
        <end position="83"/>
    </location>
</feature>
<reference evidence="4 5" key="1">
    <citation type="submission" date="2023-03" db="EMBL/GenBank/DDBJ databases">
        <title>Draft genome sequence of type strain Streptomyces ferralitis JCM 14344.</title>
        <authorList>
            <person name="Klaysubun C."/>
            <person name="Duangmal K."/>
        </authorList>
    </citation>
    <scope>NUCLEOTIDE SEQUENCE [LARGE SCALE GENOMIC DNA]</scope>
    <source>
        <strain evidence="4 5">JCM 14344</strain>
    </source>
</reference>
<dbReference type="InterPro" id="IPR009081">
    <property type="entry name" value="PP-bd_ACP"/>
</dbReference>
<dbReference type="RefSeq" id="WP_275808208.1">
    <property type="nucleotide sequence ID" value="NZ_BAAANM010000008.1"/>
</dbReference>
<comment type="caution">
    <text evidence="4">The sequence shown here is derived from an EMBL/GenBank/DDBJ whole genome shotgun (WGS) entry which is preliminary data.</text>
</comment>
<sequence length="83" mass="8734">MSDRLTFGELASLMQTSAGITVDATELESHPDSPFAEFGLDSLGLLGIAEKLEHRFGQPVEAETCKTPAELLDLVNSALTAGA</sequence>
<name>A0ABT5YTM5_9ACTN</name>
<evidence type="ECO:0000313" key="5">
    <source>
        <dbReference type="Proteomes" id="UP001220022"/>
    </source>
</evidence>
<dbReference type="InterPro" id="IPR036736">
    <property type="entry name" value="ACP-like_sf"/>
</dbReference>
<gene>
    <name evidence="4" type="ORF">P2L57_03930</name>
</gene>
<evidence type="ECO:0000256" key="2">
    <source>
        <dbReference type="ARBA" id="ARBA00022553"/>
    </source>
</evidence>